<dbReference type="Proteomes" id="UP001497623">
    <property type="component" value="Unassembled WGS sequence"/>
</dbReference>
<keyword evidence="3" id="KW-1185">Reference proteome</keyword>
<feature type="transmembrane region" description="Helical" evidence="1">
    <location>
        <begin position="111"/>
        <end position="131"/>
    </location>
</feature>
<dbReference type="AlphaFoldDB" id="A0AAV2SEM6"/>
<dbReference type="EMBL" id="CAXKWB010060559">
    <property type="protein sequence ID" value="CAL4183178.1"/>
    <property type="molecule type" value="Genomic_DNA"/>
</dbReference>
<protein>
    <submittedName>
        <fullName evidence="2">Uncharacterized protein</fullName>
    </submittedName>
</protein>
<keyword evidence="1" id="KW-1133">Transmembrane helix</keyword>
<comment type="caution">
    <text evidence="2">The sequence shown here is derived from an EMBL/GenBank/DDBJ whole genome shotgun (WGS) entry which is preliminary data.</text>
</comment>
<sequence length="287" mass="32236">LSSDTDFVIELMQQTGFNDDEIIQVFNLLELKTDFLTDNSTLEVESRQYGGNSLRNYNKNSINRNEYDTYSNDRYDSSLSNIEKSGGYGHSGGYQPECYGYQCMMDMFDPFILLAGLAAAAFLAYIIYRLLSSTMRRRRSEDHGLGLDLSDLPEVMNNMYNWLENTDDKYGYQQEGDDRLEEGFGSLANSLWASFAADRSPEGCARRYLCDYVQDNTYHMLGAGATLNILALTGLIQLFGDITSAKMVDHLHTTLLGGQDIACEAHVPQCDDVTYHAALNITTGITY</sequence>
<evidence type="ECO:0000313" key="3">
    <source>
        <dbReference type="Proteomes" id="UP001497623"/>
    </source>
</evidence>
<reference evidence="2 3" key="1">
    <citation type="submission" date="2024-05" db="EMBL/GenBank/DDBJ databases">
        <authorList>
            <person name="Wallberg A."/>
        </authorList>
    </citation>
    <scope>NUCLEOTIDE SEQUENCE [LARGE SCALE GENOMIC DNA]</scope>
</reference>
<keyword evidence="1" id="KW-0812">Transmembrane</keyword>
<feature type="non-terminal residue" evidence="2">
    <location>
        <position position="1"/>
    </location>
</feature>
<keyword evidence="1" id="KW-0472">Membrane</keyword>
<name>A0AAV2SEM6_MEGNR</name>
<organism evidence="2 3">
    <name type="scientific">Meganyctiphanes norvegica</name>
    <name type="common">Northern krill</name>
    <name type="synonym">Thysanopoda norvegica</name>
    <dbReference type="NCBI Taxonomy" id="48144"/>
    <lineage>
        <taxon>Eukaryota</taxon>
        <taxon>Metazoa</taxon>
        <taxon>Ecdysozoa</taxon>
        <taxon>Arthropoda</taxon>
        <taxon>Crustacea</taxon>
        <taxon>Multicrustacea</taxon>
        <taxon>Malacostraca</taxon>
        <taxon>Eumalacostraca</taxon>
        <taxon>Eucarida</taxon>
        <taxon>Euphausiacea</taxon>
        <taxon>Euphausiidae</taxon>
        <taxon>Meganyctiphanes</taxon>
    </lineage>
</organism>
<evidence type="ECO:0000256" key="1">
    <source>
        <dbReference type="SAM" id="Phobius"/>
    </source>
</evidence>
<accession>A0AAV2SEM6</accession>
<gene>
    <name evidence="2" type="ORF">MNOR_LOCUS35667</name>
</gene>
<proteinExistence type="predicted"/>
<evidence type="ECO:0000313" key="2">
    <source>
        <dbReference type="EMBL" id="CAL4183178.1"/>
    </source>
</evidence>